<keyword evidence="8" id="KW-1185">Reference proteome</keyword>
<name>R4X774_TAPDE</name>
<sequence>MSKITLYIDCVSPYAFFAFHVLETYRHIWKDVEVTYVPIALGVVMKESGNRPPIVVANKGKWMHKDIQRTVKELGLGKFSSPPNFPYNSFPAMRALAALRKGENENDYLNCARALWRAGWTEHKDMSKPETFVEAFSTVIPQEKAKQYVKAGSESEAKEEILATTKKILADGAFGLPWFDVTNKQGETEHFFGNDRWVHITDFLGVEWKGLTVCQGTPNAHL</sequence>
<evidence type="ECO:0000259" key="6">
    <source>
        <dbReference type="Pfam" id="PF01323"/>
    </source>
</evidence>
<dbReference type="PIRSF" id="PIRSF006386">
    <property type="entry name" value="HCCAis_GSTk"/>
    <property type="match status" value="1"/>
</dbReference>
<evidence type="ECO:0000256" key="4">
    <source>
        <dbReference type="PIRNR" id="PIRNR006386"/>
    </source>
</evidence>
<dbReference type="EC" id="2.5.1.18" evidence="4"/>
<evidence type="ECO:0000313" key="7">
    <source>
        <dbReference type="EMBL" id="CCG81131.1"/>
    </source>
</evidence>
<dbReference type="GO" id="GO:0005739">
    <property type="term" value="C:mitochondrion"/>
    <property type="evidence" value="ECO:0007669"/>
    <property type="project" value="TreeGrafter"/>
</dbReference>
<dbReference type="SUPFAM" id="SSF52833">
    <property type="entry name" value="Thioredoxin-like"/>
    <property type="match status" value="1"/>
</dbReference>
<dbReference type="InterPro" id="IPR036249">
    <property type="entry name" value="Thioredoxin-like_sf"/>
</dbReference>
<dbReference type="InterPro" id="IPR014440">
    <property type="entry name" value="HCCAis_GSTk"/>
</dbReference>
<evidence type="ECO:0000256" key="1">
    <source>
        <dbReference type="ARBA" id="ARBA00006494"/>
    </source>
</evidence>
<dbReference type="EMBL" id="CAHR02000026">
    <property type="protein sequence ID" value="CCG81131.1"/>
    <property type="molecule type" value="Genomic_DNA"/>
</dbReference>
<dbReference type="VEuPathDB" id="FungiDB:TAPDE_000834"/>
<evidence type="ECO:0000256" key="3">
    <source>
        <dbReference type="ARBA" id="ARBA00047960"/>
    </source>
</evidence>
<dbReference type="GO" id="GO:0004364">
    <property type="term" value="F:glutathione transferase activity"/>
    <property type="evidence" value="ECO:0007669"/>
    <property type="project" value="UniProtKB-UniRule"/>
</dbReference>
<dbReference type="GO" id="GO:0006749">
    <property type="term" value="P:glutathione metabolic process"/>
    <property type="evidence" value="ECO:0007669"/>
    <property type="project" value="TreeGrafter"/>
</dbReference>
<dbReference type="Pfam" id="PF01323">
    <property type="entry name" value="DSBA"/>
    <property type="match status" value="1"/>
</dbReference>
<evidence type="ECO:0000256" key="5">
    <source>
        <dbReference type="PIRSR" id="PIRSR006386-1"/>
    </source>
</evidence>
<feature type="domain" description="DSBA-like thioredoxin" evidence="6">
    <location>
        <begin position="4"/>
        <end position="202"/>
    </location>
</feature>
<dbReference type="GO" id="GO:0016853">
    <property type="term" value="F:isomerase activity"/>
    <property type="evidence" value="ECO:0007669"/>
    <property type="project" value="UniProtKB-KW"/>
</dbReference>
<dbReference type="eggNOG" id="ENOG502RH77">
    <property type="taxonomic scope" value="Eukaryota"/>
</dbReference>
<keyword evidence="7" id="KW-0413">Isomerase</keyword>
<dbReference type="STRING" id="1097556.R4X774"/>
<dbReference type="OrthoDB" id="4664297at2759"/>
<evidence type="ECO:0000256" key="2">
    <source>
        <dbReference type="ARBA" id="ARBA00022679"/>
    </source>
</evidence>
<dbReference type="PANTHER" id="PTHR42943:SF2">
    <property type="entry name" value="GLUTATHIONE S-TRANSFERASE KAPPA 1"/>
    <property type="match status" value="1"/>
</dbReference>
<dbReference type="GO" id="GO:0005777">
    <property type="term" value="C:peroxisome"/>
    <property type="evidence" value="ECO:0007669"/>
    <property type="project" value="TreeGrafter"/>
</dbReference>
<comment type="catalytic activity">
    <reaction evidence="3 4">
        <text>RX + glutathione = an S-substituted glutathione + a halide anion + H(+)</text>
        <dbReference type="Rhea" id="RHEA:16437"/>
        <dbReference type="ChEBI" id="CHEBI:15378"/>
        <dbReference type="ChEBI" id="CHEBI:16042"/>
        <dbReference type="ChEBI" id="CHEBI:17792"/>
        <dbReference type="ChEBI" id="CHEBI:57925"/>
        <dbReference type="ChEBI" id="CHEBI:90779"/>
        <dbReference type="EC" id="2.5.1.18"/>
    </reaction>
</comment>
<accession>R4X774</accession>
<keyword evidence="2 4" id="KW-0808">Transferase</keyword>
<dbReference type="PANTHER" id="PTHR42943">
    <property type="entry name" value="GLUTATHIONE S-TRANSFERASE KAPPA"/>
    <property type="match status" value="1"/>
</dbReference>
<dbReference type="FunFam" id="3.40.30.10:FF:000096">
    <property type="entry name" value="Glutathione S-transferase kappa"/>
    <property type="match status" value="1"/>
</dbReference>
<dbReference type="Proteomes" id="UP000013776">
    <property type="component" value="Unassembled WGS sequence"/>
</dbReference>
<organism evidence="7 8">
    <name type="scientific">Taphrina deformans (strain PYCC 5710 / ATCC 11124 / CBS 356.35 / IMI 108563 / JCM 9778 / NBRC 8474)</name>
    <name type="common">Peach leaf curl fungus</name>
    <name type="synonym">Lalaria deformans</name>
    <dbReference type="NCBI Taxonomy" id="1097556"/>
    <lineage>
        <taxon>Eukaryota</taxon>
        <taxon>Fungi</taxon>
        <taxon>Dikarya</taxon>
        <taxon>Ascomycota</taxon>
        <taxon>Taphrinomycotina</taxon>
        <taxon>Taphrinomycetes</taxon>
        <taxon>Taphrinales</taxon>
        <taxon>Taphrinaceae</taxon>
        <taxon>Taphrina</taxon>
    </lineage>
</organism>
<feature type="active site" description="Nucleophile" evidence="5">
    <location>
        <position position="12"/>
    </location>
</feature>
<dbReference type="InterPro" id="IPR051924">
    <property type="entry name" value="GST_Kappa/NadH"/>
</dbReference>
<gene>
    <name evidence="7" type="ORF">TAPDE_000834</name>
</gene>
<dbReference type="AlphaFoldDB" id="R4X774"/>
<comment type="similarity">
    <text evidence="1 4">Belongs to the GST superfamily. Kappa family.</text>
</comment>
<proteinExistence type="inferred from homology"/>
<dbReference type="GO" id="GO:0004602">
    <property type="term" value="F:glutathione peroxidase activity"/>
    <property type="evidence" value="ECO:0007669"/>
    <property type="project" value="TreeGrafter"/>
</dbReference>
<comment type="caution">
    <text evidence="7">The sequence shown here is derived from an EMBL/GenBank/DDBJ whole genome shotgun (WGS) entry which is preliminary data.</text>
</comment>
<protein>
    <recommendedName>
        <fullName evidence="4">Glutathione S-transferase kappa</fullName>
        <ecNumber evidence="4">2.5.1.18</ecNumber>
    </recommendedName>
</protein>
<dbReference type="InterPro" id="IPR001853">
    <property type="entry name" value="DSBA-like_thioredoxin_dom"/>
</dbReference>
<dbReference type="Gene3D" id="3.40.30.10">
    <property type="entry name" value="Glutaredoxin"/>
    <property type="match status" value="1"/>
</dbReference>
<evidence type="ECO:0000313" key="8">
    <source>
        <dbReference type="Proteomes" id="UP000013776"/>
    </source>
</evidence>
<reference evidence="7 8" key="1">
    <citation type="journal article" date="2013" name="MBio">
        <title>Genome sequencing of the plant pathogen Taphrina deformans, the causal agent of peach leaf curl.</title>
        <authorList>
            <person name="Cisse O.H."/>
            <person name="Almeida J.M.G.C.F."/>
            <person name="Fonseca A."/>
            <person name="Kumar A.A."/>
            <person name="Salojaervi J."/>
            <person name="Overmyer K."/>
            <person name="Hauser P.M."/>
            <person name="Pagni M."/>
        </authorList>
    </citation>
    <scope>NUCLEOTIDE SEQUENCE [LARGE SCALE GENOMIC DNA]</scope>
    <source>
        <strain evidence="8">PYCC 5710 / ATCC 11124 / CBS 356.35 / IMI 108563 / JCM 9778 / NBRC 8474</strain>
    </source>
</reference>